<dbReference type="AlphaFoldDB" id="A0A1J7I489"/>
<reference evidence="2 3" key="1">
    <citation type="submission" date="2016-10" db="EMBL/GenBank/DDBJ databases">
        <title>Draft genome sequence of Coniochaeta ligniaria NRRL30616, a lignocellulolytic fungus for bioabatement of inhibitors in plant biomass hydrolysates.</title>
        <authorList>
            <consortium name="DOE Joint Genome Institute"/>
            <person name="Jimenez D.J."/>
            <person name="Hector R.E."/>
            <person name="Riley R."/>
            <person name="Sun H."/>
            <person name="Grigoriev I.V."/>
            <person name="Van Elsas J.D."/>
            <person name="Nichols N.N."/>
        </authorList>
    </citation>
    <scope>NUCLEOTIDE SEQUENCE [LARGE SCALE GENOMIC DNA]</scope>
    <source>
        <strain evidence="2 3">NRRL 30616</strain>
    </source>
</reference>
<dbReference type="InParanoid" id="A0A1J7I489"/>
<feature type="region of interest" description="Disordered" evidence="1">
    <location>
        <begin position="1"/>
        <end position="127"/>
    </location>
</feature>
<name>A0A1J7I489_9PEZI</name>
<feature type="compositionally biased region" description="Polar residues" evidence="1">
    <location>
        <begin position="70"/>
        <end position="79"/>
    </location>
</feature>
<proteinExistence type="predicted"/>
<gene>
    <name evidence="2" type="ORF">CONLIGDRAFT_638416</name>
</gene>
<evidence type="ECO:0000313" key="2">
    <source>
        <dbReference type="EMBL" id="OIW22342.1"/>
    </source>
</evidence>
<feature type="compositionally biased region" description="Basic and acidic residues" evidence="1">
    <location>
        <begin position="96"/>
        <end position="127"/>
    </location>
</feature>
<feature type="compositionally biased region" description="Pro residues" evidence="1">
    <location>
        <begin position="19"/>
        <end position="29"/>
    </location>
</feature>
<organism evidence="2 3">
    <name type="scientific">Coniochaeta ligniaria NRRL 30616</name>
    <dbReference type="NCBI Taxonomy" id="1408157"/>
    <lineage>
        <taxon>Eukaryota</taxon>
        <taxon>Fungi</taxon>
        <taxon>Dikarya</taxon>
        <taxon>Ascomycota</taxon>
        <taxon>Pezizomycotina</taxon>
        <taxon>Sordariomycetes</taxon>
        <taxon>Sordariomycetidae</taxon>
        <taxon>Coniochaetales</taxon>
        <taxon>Coniochaetaceae</taxon>
        <taxon>Coniochaeta</taxon>
    </lineage>
</organism>
<dbReference type="Proteomes" id="UP000182658">
    <property type="component" value="Unassembled WGS sequence"/>
</dbReference>
<evidence type="ECO:0000256" key="1">
    <source>
        <dbReference type="SAM" id="MobiDB-lite"/>
    </source>
</evidence>
<evidence type="ECO:0000313" key="3">
    <source>
        <dbReference type="Proteomes" id="UP000182658"/>
    </source>
</evidence>
<dbReference type="EMBL" id="KV875120">
    <property type="protein sequence ID" value="OIW22342.1"/>
    <property type="molecule type" value="Genomic_DNA"/>
</dbReference>
<accession>A0A1J7I489</accession>
<keyword evidence="3" id="KW-1185">Reference proteome</keyword>
<protein>
    <submittedName>
        <fullName evidence="2">Uncharacterized protein</fullName>
    </submittedName>
</protein>
<sequence>MYHLRGKRVTDQQRDAAPSLPPTPNPNPNPTNNSAQKEKKARRGKRADPFPLHHRLPHAPVHPSLLPKPSSENTHTLDSNCKAPSCAKHKKRRRDTRPPGHIERLSRLTREEGLSQSPKRTEFHQRR</sequence>